<dbReference type="FunFam" id="3.40.50.300:FF:000695">
    <property type="entry name" value="Flagellar biosynthesis regulator FlhF"/>
    <property type="match status" value="1"/>
</dbReference>
<keyword evidence="16" id="KW-0969">Cilium</keyword>
<dbReference type="RefSeq" id="WP_145114343.1">
    <property type="nucleotide sequence ID" value="NZ_CP036349.1"/>
</dbReference>
<dbReference type="EMBL" id="CP036349">
    <property type="protein sequence ID" value="QDV75234.1"/>
    <property type="molecule type" value="Genomic_DNA"/>
</dbReference>
<protein>
    <recommendedName>
        <fullName evidence="3">Flagellar biosynthesis protein FlhF</fullName>
    </recommendedName>
    <alternativeName>
        <fullName evidence="13">Flagella-associated GTP-binding protein</fullName>
    </alternativeName>
</protein>
<dbReference type="InterPro" id="IPR027417">
    <property type="entry name" value="P-loop_NTPase"/>
</dbReference>
<keyword evidence="5" id="KW-1003">Cell membrane</keyword>
<dbReference type="GO" id="GO:0044781">
    <property type="term" value="P:bacterial-type flagellum organization"/>
    <property type="evidence" value="ECO:0007669"/>
    <property type="project" value="UniProtKB-KW"/>
</dbReference>
<evidence type="ECO:0000259" key="14">
    <source>
        <dbReference type="SMART" id="SM00382"/>
    </source>
</evidence>
<dbReference type="GO" id="GO:0005525">
    <property type="term" value="F:GTP binding"/>
    <property type="evidence" value="ECO:0007669"/>
    <property type="project" value="UniProtKB-KW"/>
</dbReference>
<dbReference type="PANTHER" id="PTHR43134:SF3">
    <property type="entry name" value="FLAGELLAR BIOSYNTHESIS PROTEIN FLHF"/>
    <property type="match status" value="1"/>
</dbReference>
<keyword evidence="11" id="KW-1006">Bacterial flagellum protein export</keyword>
<comment type="similarity">
    <text evidence="2">Belongs to the GTP-binding SRP family.</text>
</comment>
<dbReference type="PANTHER" id="PTHR43134">
    <property type="entry name" value="SIGNAL RECOGNITION PARTICLE RECEPTOR SUBUNIT ALPHA"/>
    <property type="match status" value="1"/>
</dbReference>
<evidence type="ECO:0000256" key="4">
    <source>
        <dbReference type="ARBA" id="ARBA00022448"/>
    </source>
</evidence>
<evidence type="ECO:0000256" key="12">
    <source>
        <dbReference type="ARBA" id="ARBA00025337"/>
    </source>
</evidence>
<evidence type="ECO:0000256" key="8">
    <source>
        <dbReference type="ARBA" id="ARBA00022927"/>
    </source>
</evidence>
<organism evidence="16 17">
    <name type="scientific">Botrimarina mediterranea</name>
    <dbReference type="NCBI Taxonomy" id="2528022"/>
    <lineage>
        <taxon>Bacteria</taxon>
        <taxon>Pseudomonadati</taxon>
        <taxon>Planctomycetota</taxon>
        <taxon>Planctomycetia</taxon>
        <taxon>Pirellulales</taxon>
        <taxon>Lacipirellulaceae</taxon>
        <taxon>Botrimarina</taxon>
    </lineage>
</organism>
<evidence type="ECO:0000256" key="9">
    <source>
        <dbReference type="ARBA" id="ARBA00023134"/>
    </source>
</evidence>
<dbReference type="SUPFAM" id="SSF52540">
    <property type="entry name" value="P-loop containing nucleoside triphosphate hydrolases"/>
    <property type="match status" value="1"/>
</dbReference>
<dbReference type="GO" id="GO:0003924">
    <property type="term" value="F:GTPase activity"/>
    <property type="evidence" value="ECO:0007669"/>
    <property type="project" value="InterPro"/>
</dbReference>
<evidence type="ECO:0000256" key="11">
    <source>
        <dbReference type="ARBA" id="ARBA00023225"/>
    </source>
</evidence>
<evidence type="ECO:0000256" key="5">
    <source>
        <dbReference type="ARBA" id="ARBA00022475"/>
    </source>
</evidence>
<evidence type="ECO:0000256" key="1">
    <source>
        <dbReference type="ARBA" id="ARBA00004413"/>
    </source>
</evidence>
<comment type="subcellular location">
    <subcellularLocation>
        <location evidence="1">Cell membrane</location>
        <topology evidence="1">Peripheral membrane protein</topology>
        <orientation evidence="1">Cytoplasmic side</orientation>
    </subcellularLocation>
</comment>
<evidence type="ECO:0000256" key="2">
    <source>
        <dbReference type="ARBA" id="ARBA00008531"/>
    </source>
</evidence>
<dbReference type="GO" id="GO:0005047">
    <property type="term" value="F:signal recognition particle binding"/>
    <property type="evidence" value="ECO:0007669"/>
    <property type="project" value="TreeGrafter"/>
</dbReference>
<reference evidence="16 17" key="1">
    <citation type="submission" date="2019-02" db="EMBL/GenBank/DDBJ databases">
        <title>Deep-cultivation of Planctomycetes and their phenomic and genomic characterization uncovers novel biology.</title>
        <authorList>
            <person name="Wiegand S."/>
            <person name="Jogler M."/>
            <person name="Boedeker C."/>
            <person name="Pinto D."/>
            <person name="Vollmers J."/>
            <person name="Rivas-Marin E."/>
            <person name="Kohn T."/>
            <person name="Peeters S.H."/>
            <person name="Heuer A."/>
            <person name="Rast P."/>
            <person name="Oberbeckmann S."/>
            <person name="Bunk B."/>
            <person name="Jeske O."/>
            <person name="Meyerdierks A."/>
            <person name="Storesund J.E."/>
            <person name="Kallscheuer N."/>
            <person name="Luecker S."/>
            <person name="Lage O.M."/>
            <person name="Pohl T."/>
            <person name="Merkel B.J."/>
            <person name="Hornburger P."/>
            <person name="Mueller R.-W."/>
            <person name="Bruemmer F."/>
            <person name="Labrenz M."/>
            <person name="Spormann A.M."/>
            <person name="Op den Camp H."/>
            <person name="Overmann J."/>
            <person name="Amann R."/>
            <person name="Jetten M.S.M."/>
            <person name="Mascher T."/>
            <person name="Medema M.H."/>
            <person name="Devos D.P."/>
            <person name="Kaster A.-K."/>
            <person name="Ovreas L."/>
            <person name="Rohde M."/>
            <person name="Galperin M.Y."/>
            <person name="Jogler C."/>
        </authorList>
    </citation>
    <scope>NUCLEOTIDE SEQUENCE [LARGE SCALE GENOMIC DNA]</scope>
    <source>
        <strain evidence="16 17">Spa11</strain>
    </source>
</reference>
<keyword evidence="9" id="KW-0342">GTP-binding</keyword>
<keyword evidence="17" id="KW-1185">Reference proteome</keyword>
<evidence type="ECO:0000256" key="13">
    <source>
        <dbReference type="ARBA" id="ARBA00030866"/>
    </source>
</evidence>
<dbReference type="Proteomes" id="UP000316426">
    <property type="component" value="Chromosome"/>
</dbReference>
<keyword evidence="10" id="KW-0472">Membrane</keyword>
<accession>A0A518KBR3</accession>
<dbReference type="CDD" id="cd17873">
    <property type="entry name" value="FlhF"/>
    <property type="match status" value="1"/>
</dbReference>
<evidence type="ECO:0000313" key="17">
    <source>
        <dbReference type="Proteomes" id="UP000316426"/>
    </source>
</evidence>
<feature type="domain" description="SRP54-type proteins GTP-binding" evidence="15">
    <location>
        <begin position="168"/>
        <end position="359"/>
    </location>
</feature>
<dbReference type="GO" id="GO:0015031">
    <property type="term" value="P:protein transport"/>
    <property type="evidence" value="ECO:0007669"/>
    <property type="project" value="UniProtKB-KW"/>
</dbReference>
<evidence type="ECO:0000256" key="7">
    <source>
        <dbReference type="ARBA" id="ARBA00022795"/>
    </source>
</evidence>
<keyword evidence="16" id="KW-0966">Cell projection</keyword>
<dbReference type="KEGG" id="bmei:Spa11_34480"/>
<dbReference type="AlphaFoldDB" id="A0A518KBR3"/>
<comment type="function">
    <text evidence="12">Necessary for flagellar biosynthesis. May be involved in translocation of the flagellum.</text>
</comment>
<keyword evidence="4" id="KW-0813">Transport</keyword>
<dbReference type="InterPro" id="IPR047040">
    <property type="entry name" value="FlhF__GTPase_dom"/>
</dbReference>
<dbReference type="GO" id="GO:0006614">
    <property type="term" value="P:SRP-dependent cotranslational protein targeting to membrane"/>
    <property type="evidence" value="ECO:0007669"/>
    <property type="project" value="InterPro"/>
</dbReference>
<evidence type="ECO:0000256" key="10">
    <source>
        <dbReference type="ARBA" id="ARBA00023136"/>
    </source>
</evidence>
<keyword evidence="6" id="KW-0547">Nucleotide-binding</keyword>
<gene>
    <name evidence="16" type="primary">flhF</name>
    <name evidence="16" type="ORF">Spa11_34480</name>
</gene>
<proteinExistence type="inferred from homology"/>
<dbReference type="SMART" id="SM00382">
    <property type="entry name" value="AAA"/>
    <property type="match status" value="1"/>
</dbReference>
<feature type="domain" description="AAA+ ATPase" evidence="14">
    <location>
        <begin position="167"/>
        <end position="336"/>
    </location>
</feature>
<dbReference type="Gene3D" id="3.40.50.300">
    <property type="entry name" value="P-loop containing nucleotide triphosphate hydrolases"/>
    <property type="match status" value="1"/>
</dbReference>
<sequence length="363" mass="38654">MNIKTFRARTLRDALAMVRAEFGPQAAVLHSREVNAGPIARFLRGRAVEVAATPDRSPLAEQAARSGLAPNFGLRMADRGLKAKEALPPQQSTIRNPQSAITHDPQLQVCSDLLAADVQPELARSLVREAASRLSGGANGVEHFRSVVQGVVRESLAVTGPIRLGGGRRVVALVGATGVGKTTTLAKLAANYRLRDGARVGLVTVDTYRTAAVEQLRTYAEIIDLPMEVVSTPEEMRRAVTKLAALDLVLIDTAGRSPRDGDRIEELRTLLDAASPDETHLVTTVTGTARGMRDALERFAPVRPTSLLLTKLDEAPSLGHAAAPVLDSGLPVSYLTDGQSVPEDIRLADAKSLAARLLGEEVA</sequence>
<keyword evidence="7" id="KW-1005">Bacterial flagellum biogenesis</keyword>
<keyword evidence="8" id="KW-0653">Protein transport</keyword>
<name>A0A518KBR3_9BACT</name>
<evidence type="ECO:0000256" key="3">
    <source>
        <dbReference type="ARBA" id="ARBA00014919"/>
    </source>
</evidence>
<evidence type="ECO:0000256" key="6">
    <source>
        <dbReference type="ARBA" id="ARBA00022741"/>
    </source>
</evidence>
<dbReference type="GO" id="GO:0005886">
    <property type="term" value="C:plasma membrane"/>
    <property type="evidence" value="ECO:0007669"/>
    <property type="project" value="UniProtKB-SubCell"/>
</dbReference>
<dbReference type="SMART" id="SM00962">
    <property type="entry name" value="SRP54"/>
    <property type="match status" value="1"/>
</dbReference>
<dbReference type="Gene3D" id="1.20.120.1380">
    <property type="entry name" value="Flagellar FlhF biosynthesis protein, N domain"/>
    <property type="match status" value="1"/>
</dbReference>
<evidence type="ECO:0000313" key="16">
    <source>
        <dbReference type="EMBL" id="QDV75234.1"/>
    </source>
</evidence>
<dbReference type="InterPro" id="IPR003593">
    <property type="entry name" value="AAA+_ATPase"/>
</dbReference>
<keyword evidence="16" id="KW-0282">Flagellum</keyword>
<dbReference type="Pfam" id="PF00448">
    <property type="entry name" value="SRP54"/>
    <property type="match status" value="1"/>
</dbReference>
<evidence type="ECO:0000259" key="15">
    <source>
        <dbReference type="SMART" id="SM00962"/>
    </source>
</evidence>
<dbReference type="InterPro" id="IPR000897">
    <property type="entry name" value="SRP54_GTPase_dom"/>
</dbReference>